<feature type="region of interest" description="Disordered" evidence="8">
    <location>
        <begin position="1228"/>
        <end position="1265"/>
    </location>
</feature>
<evidence type="ECO:0000313" key="12">
    <source>
        <dbReference type="Proteomes" id="UP000014760"/>
    </source>
</evidence>
<feature type="domain" description="C2H2-type" evidence="9">
    <location>
        <begin position="193"/>
        <end position="221"/>
    </location>
</feature>
<dbReference type="InterPro" id="IPR050888">
    <property type="entry name" value="ZnF_C2H2-type_TF"/>
</dbReference>
<dbReference type="STRING" id="283909.R7VAG8"/>
<gene>
    <name evidence="10" type="ORF">CAPTEDRAFT_226723</name>
</gene>
<organism evidence="10">
    <name type="scientific">Capitella teleta</name>
    <name type="common">Polychaete worm</name>
    <dbReference type="NCBI Taxonomy" id="283909"/>
    <lineage>
        <taxon>Eukaryota</taxon>
        <taxon>Metazoa</taxon>
        <taxon>Spiralia</taxon>
        <taxon>Lophotrochozoa</taxon>
        <taxon>Annelida</taxon>
        <taxon>Polychaeta</taxon>
        <taxon>Sedentaria</taxon>
        <taxon>Scolecida</taxon>
        <taxon>Capitellidae</taxon>
        <taxon>Capitella</taxon>
    </lineage>
</organism>
<evidence type="ECO:0000256" key="8">
    <source>
        <dbReference type="SAM" id="MobiDB-lite"/>
    </source>
</evidence>
<dbReference type="GO" id="GO:0005634">
    <property type="term" value="C:nucleus"/>
    <property type="evidence" value="ECO:0007669"/>
    <property type="project" value="UniProtKB-SubCell"/>
</dbReference>
<evidence type="ECO:0000256" key="4">
    <source>
        <dbReference type="ARBA" id="ARBA00022771"/>
    </source>
</evidence>
<dbReference type="EMBL" id="KB293561">
    <property type="protein sequence ID" value="ELU15833.1"/>
    <property type="molecule type" value="Genomic_DNA"/>
</dbReference>
<dbReference type="Proteomes" id="UP000014760">
    <property type="component" value="Unassembled WGS sequence"/>
</dbReference>
<accession>R7VAG8</accession>
<keyword evidence="3" id="KW-0677">Repeat</keyword>
<dbReference type="SMART" id="SM00355">
    <property type="entry name" value="ZnF_C2H2"/>
    <property type="match status" value="9"/>
</dbReference>
<protein>
    <recommendedName>
        <fullName evidence="9">C2H2-type domain-containing protein</fullName>
    </recommendedName>
</protein>
<dbReference type="AlphaFoldDB" id="R7VAG8"/>
<feature type="domain" description="C2H2-type" evidence="9">
    <location>
        <begin position="340"/>
        <end position="370"/>
    </location>
</feature>
<dbReference type="HOGENOM" id="CLU_264456_0_0_1"/>
<evidence type="ECO:0000256" key="3">
    <source>
        <dbReference type="ARBA" id="ARBA00022737"/>
    </source>
</evidence>
<keyword evidence="2" id="KW-0479">Metal-binding</keyword>
<reference evidence="10 12" key="2">
    <citation type="journal article" date="2013" name="Nature">
        <title>Insights into bilaterian evolution from three spiralian genomes.</title>
        <authorList>
            <person name="Simakov O."/>
            <person name="Marletaz F."/>
            <person name="Cho S.J."/>
            <person name="Edsinger-Gonzales E."/>
            <person name="Havlak P."/>
            <person name="Hellsten U."/>
            <person name="Kuo D.H."/>
            <person name="Larsson T."/>
            <person name="Lv J."/>
            <person name="Arendt D."/>
            <person name="Savage R."/>
            <person name="Osoegawa K."/>
            <person name="de Jong P."/>
            <person name="Grimwood J."/>
            <person name="Chapman J.A."/>
            <person name="Shapiro H."/>
            <person name="Aerts A."/>
            <person name="Otillar R.P."/>
            <person name="Terry A.Y."/>
            <person name="Boore J.L."/>
            <person name="Grigoriev I.V."/>
            <person name="Lindberg D.R."/>
            <person name="Seaver E.C."/>
            <person name="Weisblat D.A."/>
            <person name="Putnam N.H."/>
            <person name="Rokhsar D.S."/>
        </authorList>
    </citation>
    <scope>NUCLEOTIDE SEQUENCE</scope>
    <source>
        <strain evidence="10 12">I ESC-2004</strain>
    </source>
</reference>
<dbReference type="PROSITE" id="PS50157">
    <property type="entry name" value="ZINC_FINGER_C2H2_2"/>
    <property type="match status" value="4"/>
</dbReference>
<evidence type="ECO:0000256" key="6">
    <source>
        <dbReference type="ARBA" id="ARBA00023242"/>
    </source>
</evidence>
<sequence length="1265" mass="143537">MGSIRKLNLQFPMPFLEALQNVSCNAQVQLFNAHLEDNSPCSLVGWRTDETVYLVISEKDGSELSLEVTDQGGISCCVQSGLTEKAEPEPQQLLVEHSAEVDNWAQLLDVADSDEAEEMPSTVEDDDQNEEQSMDMASYQCPEPKCSKICSTFKVLNRHVNTLCHKNQSNFKDLLREVEDLRPYRPERKGLCVECPYCQKERPATSAIRKHMQTWHSDEKDYEEVLKQVLEAMVERRKGRKRIPIDKEQRRLDKIEQRKREKAIKMWNRKKVFRHERPPVRCHVERIGVETIAEEFEREKAKNTVNPDGGDEIKLKLGLIGATVGNITELLVNEQKKPKFVCPAEDCFEEYHQLPSLDRHIRLRHVSSENARHKFEELESYELQAAFAKVSCPFCPSELTEGAILKHMNIWHSREDGYEAALEKCHKDVMIARKKLCQGIMPLGQQEVQLDGDNEAMTGSKIQEESQDETGVGKENDHREGNKLPENLAREPDKAGKTFACPAQNCAYVHERYSSFSGHVRKCHKKCANYHELCCFVEDVEPRDYFAYTRNVCPICQRVRPGKSILKHVRVWHSQEPNYQSVMNKCVAKVRRSRRDVRNLLRRKRELLAKEGKKFQCSHCDKMFVNRNHCIRHVRHWCLNNPDRTQKHLCQKCSFKSSSEKKLSTHMTKVHGDPPKVYTCETCNTSYKSHRALTTHRNRAHEKRDEAQLEVPRSHVCEICGWISKREIEHKVHIHKHSANHTYVCHVCGAEVKCHVSPMDKIPVICPPCLIQCGKGKTEDALVVTQIEKDKTETALGVTQIEKDKTDTALGVTQIEMDKTNFALGVTQIEKDKTDTAFGVTQIEKDKTDSALGATQGSYGTIGEAFDAHKMPPNSDSKIRPLGISEPKSKSKACIGCGQVQRHRACITSAASEKNNLAHVVHKITGIQFTEGMICRTCSRRALSLEKNMEAFKKKVEETKQHREAKGDVPNNPKLLPDSMAEILVDNGKQCIACGQVQRHKLNIASATSEKKNLAHIVYRVCGTLFTQGVICRTCVRRSRSLLEQYEEYRRMFRQQNPSAESLKNQQLHESPNVESIKYQNIHNPSVVRDNPGSSLIAEEEKPKIIGIPTGSSGYLQKNFPNKVFLLSRQYPRILPKPVQLFSSLVNEVPSRDDCANPEINQISAKPEAVLTNTTEDIQQRDLPLLHAQLCSVKPAKLRPSVAPPECPAAPLHVTSIVGNAHAMWRDRPESPPFLDHPYAKSKEESVPNNSSGCSIATGQSHVVT</sequence>
<comment type="subcellular location">
    <subcellularLocation>
        <location evidence="1">Nucleus</location>
    </subcellularLocation>
</comment>
<dbReference type="OMA" id="AADENTM"/>
<dbReference type="PANTHER" id="PTHR24406">
    <property type="entry name" value="TRANSCRIPTIONAL REPRESSOR CTCFL-RELATED"/>
    <property type="match status" value="1"/>
</dbReference>
<keyword evidence="12" id="KW-1185">Reference proteome</keyword>
<keyword evidence="6" id="KW-0539">Nucleus</keyword>
<keyword evidence="5" id="KW-0862">Zinc</keyword>
<feature type="compositionally biased region" description="Polar residues" evidence="8">
    <location>
        <begin position="1247"/>
        <end position="1265"/>
    </location>
</feature>
<dbReference type="PROSITE" id="PS00028">
    <property type="entry name" value="ZINC_FINGER_C2H2_1"/>
    <property type="match status" value="3"/>
</dbReference>
<dbReference type="GO" id="GO:0008270">
    <property type="term" value="F:zinc ion binding"/>
    <property type="evidence" value="ECO:0007669"/>
    <property type="project" value="UniProtKB-KW"/>
</dbReference>
<feature type="domain" description="C2H2-type" evidence="9">
    <location>
        <begin position="615"/>
        <end position="645"/>
    </location>
</feature>
<evidence type="ECO:0000313" key="11">
    <source>
        <dbReference type="EnsemblMetazoa" id="CapteP226723"/>
    </source>
</evidence>
<dbReference type="EnsemblMetazoa" id="CapteT226723">
    <property type="protein sequence ID" value="CapteP226723"/>
    <property type="gene ID" value="CapteG226723"/>
</dbReference>
<evidence type="ECO:0000256" key="2">
    <source>
        <dbReference type="ARBA" id="ARBA00022723"/>
    </source>
</evidence>
<keyword evidence="4 7" id="KW-0863">Zinc-finger</keyword>
<feature type="domain" description="C2H2-type" evidence="9">
    <location>
        <begin position="678"/>
        <end position="706"/>
    </location>
</feature>
<feature type="region of interest" description="Disordered" evidence="8">
    <location>
        <begin position="459"/>
        <end position="489"/>
    </location>
</feature>
<dbReference type="InterPro" id="IPR013087">
    <property type="entry name" value="Znf_C2H2_type"/>
</dbReference>
<reference evidence="12" key="1">
    <citation type="submission" date="2012-12" db="EMBL/GenBank/DDBJ databases">
        <authorList>
            <person name="Hellsten U."/>
            <person name="Grimwood J."/>
            <person name="Chapman J.A."/>
            <person name="Shapiro H."/>
            <person name="Aerts A."/>
            <person name="Otillar R.P."/>
            <person name="Terry A.Y."/>
            <person name="Boore J.L."/>
            <person name="Simakov O."/>
            <person name="Marletaz F."/>
            <person name="Cho S.-J."/>
            <person name="Edsinger-Gonzales E."/>
            <person name="Havlak P."/>
            <person name="Kuo D.-H."/>
            <person name="Larsson T."/>
            <person name="Lv J."/>
            <person name="Arendt D."/>
            <person name="Savage R."/>
            <person name="Osoegawa K."/>
            <person name="de Jong P."/>
            <person name="Lindberg D.R."/>
            <person name="Seaver E.C."/>
            <person name="Weisblat D.A."/>
            <person name="Putnam N.H."/>
            <person name="Grigoriev I.V."/>
            <person name="Rokhsar D.S."/>
        </authorList>
    </citation>
    <scope>NUCLEOTIDE SEQUENCE</scope>
    <source>
        <strain evidence="12">I ESC-2004</strain>
    </source>
</reference>
<evidence type="ECO:0000256" key="1">
    <source>
        <dbReference type="ARBA" id="ARBA00004123"/>
    </source>
</evidence>
<evidence type="ECO:0000259" key="9">
    <source>
        <dbReference type="PROSITE" id="PS50157"/>
    </source>
</evidence>
<evidence type="ECO:0000256" key="5">
    <source>
        <dbReference type="ARBA" id="ARBA00022833"/>
    </source>
</evidence>
<evidence type="ECO:0000256" key="7">
    <source>
        <dbReference type="PROSITE-ProRule" id="PRU00042"/>
    </source>
</evidence>
<feature type="compositionally biased region" description="Basic and acidic residues" evidence="8">
    <location>
        <begin position="471"/>
        <end position="489"/>
    </location>
</feature>
<reference evidence="11" key="3">
    <citation type="submission" date="2015-06" db="UniProtKB">
        <authorList>
            <consortium name="EnsemblMetazoa"/>
        </authorList>
    </citation>
    <scope>IDENTIFICATION</scope>
</reference>
<proteinExistence type="predicted"/>
<dbReference type="OrthoDB" id="6087591at2759"/>
<dbReference type="EMBL" id="AMQN01017834">
    <property type="status" value="NOT_ANNOTATED_CDS"/>
    <property type="molecule type" value="Genomic_DNA"/>
</dbReference>
<evidence type="ECO:0000313" key="10">
    <source>
        <dbReference type="EMBL" id="ELU15833.1"/>
    </source>
</evidence>
<name>R7VAG8_CAPTE</name>
<dbReference type="Gene3D" id="3.30.160.60">
    <property type="entry name" value="Classic Zinc Finger"/>
    <property type="match status" value="2"/>
</dbReference>